<dbReference type="CDD" id="cd07409">
    <property type="entry name" value="MPP_CD73_N"/>
    <property type="match status" value="1"/>
</dbReference>
<evidence type="ECO:0000256" key="3">
    <source>
        <dbReference type="ARBA" id="ARBA00012148"/>
    </source>
</evidence>
<dbReference type="GO" id="GO:0005886">
    <property type="term" value="C:plasma membrane"/>
    <property type="evidence" value="ECO:0007669"/>
    <property type="project" value="TreeGrafter"/>
</dbReference>
<evidence type="ECO:0000259" key="13">
    <source>
        <dbReference type="Pfam" id="PF00149"/>
    </source>
</evidence>
<evidence type="ECO:0000256" key="2">
    <source>
        <dbReference type="ARBA" id="ARBA00006654"/>
    </source>
</evidence>
<dbReference type="PRINTS" id="PR01607">
    <property type="entry name" value="APYRASEFAMLY"/>
</dbReference>
<dbReference type="InterPro" id="IPR029052">
    <property type="entry name" value="Metallo-depent_PP-like"/>
</dbReference>
<dbReference type="PANTHER" id="PTHR11575:SF32">
    <property type="entry name" value="APYRASE-LIKE PROTEIN"/>
    <property type="match status" value="1"/>
</dbReference>
<evidence type="ECO:0000256" key="4">
    <source>
        <dbReference type="ARBA" id="ARBA00022442"/>
    </source>
</evidence>
<dbReference type="InterPro" id="IPR008334">
    <property type="entry name" value="5'-Nucleotdase_C"/>
</dbReference>
<keyword evidence="5" id="KW-0964">Secreted</keyword>
<dbReference type="EC" id="3.6.1.5" evidence="3"/>
<accession>A0A9P0D293</accession>
<dbReference type="GO" id="GO:0000166">
    <property type="term" value="F:nucleotide binding"/>
    <property type="evidence" value="ECO:0007669"/>
    <property type="project" value="UniProtKB-KW"/>
</dbReference>
<dbReference type="Pfam" id="PF02872">
    <property type="entry name" value="5_nucleotid_C"/>
    <property type="match status" value="1"/>
</dbReference>
<feature type="signal peptide" evidence="12">
    <location>
        <begin position="1"/>
        <end position="21"/>
    </location>
</feature>
<dbReference type="GO" id="GO:0005615">
    <property type="term" value="C:extracellular space"/>
    <property type="evidence" value="ECO:0007669"/>
    <property type="project" value="UniProtKB-ARBA"/>
</dbReference>
<dbReference type="GO" id="GO:0008253">
    <property type="term" value="F:5'-nucleotidase activity"/>
    <property type="evidence" value="ECO:0007669"/>
    <property type="project" value="TreeGrafter"/>
</dbReference>
<sequence length="553" mass="60963">MSQFKYALAIFFLVSVGICAGCPPRKRQTKPFELSVVHYNDFHARFQQTNSNGGTCKNETECIGGFSRLYKQITTLFEKKPKSILLNAGDNFQGTLYYSIGKWNITQEFMNKLPIDATVLGNHEFDDGIKGVVPFIKALKSPVVTSNIDDSLEPSIQGLYKKSTVIERDGKKIGIIGVITSECAQIANTGKLSFFQESVSVNAEAERLVREEGVYTIIVLSHSGYDVDKIIAQNASERISLIVGGHSHTFLYTGDNPPGPDPVEGPYPTIVQSKNGHRVLVAQAAEHSKYVGNLNVFLGEKGEVVGFAGAPIFLDTSFPQDESINAALQPWKEIIDREGARVLGSTLVKLDRTNCFTQECTLGNFVTDAFVYQYTKTAPEGSWTEAAIALMNAGGLRTNIEVGNITFMDMVTAQPFGNTVDFGQIKGKYLKELMEAATKEYYYRRLYSSLNMLQVSGLQIVYDFSKPNGQKVVSMKARCADCLVPVYEDLVPEKLYSVAIPGFLTNGGDGFTVLSDNLINKRVGFVDMDIFIDYLANNSPISEEIEGRITILN</sequence>
<dbReference type="Pfam" id="PF00149">
    <property type="entry name" value="Metallophos"/>
    <property type="match status" value="1"/>
</dbReference>
<keyword evidence="7" id="KW-0479">Metal-binding</keyword>
<organism evidence="15 16">
    <name type="scientific">Psylliodes chrysocephalus</name>
    <dbReference type="NCBI Taxonomy" id="3402493"/>
    <lineage>
        <taxon>Eukaryota</taxon>
        <taxon>Metazoa</taxon>
        <taxon>Ecdysozoa</taxon>
        <taxon>Arthropoda</taxon>
        <taxon>Hexapoda</taxon>
        <taxon>Insecta</taxon>
        <taxon>Pterygota</taxon>
        <taxon>Neoptera</taxon>
        <taxon>Endopterygota</taxon>
        <taxon>Coleoptera</taxon>
        <taxon>Polyphaga</taxon>
        <taxon>Cucujiformia</taxon>
        <taxon>Chrysomeloidea</taxon>
        <taxon>Chrysomelidae</taxon>
        <taxon>Galerucinae</taxon>
        <taxon>Alticini</taxon>
        <taxon>Psylliodes</taxon>
    </lineage>
</organism>
<feature type="chain" id="PRO_5040535369" description="apyrase" evidence="12">
    <location>
        <begin position="22"/>
        <end position="553"/>
    </location>
</feature>
<dbReference type="GO" id="GO:0046872">
    <property type="term" value="F:metal ion binding"/>
    <property type="evidence" value="ECO:0007669"/>
    <property type="project" value="UniProtKB-KW"/>
</dbReference>
<evidence type="ECO:0000256" key="8">
    <source>
        <dbReference type="ARBA" id="ARBA00022729"/>
    </source>
</evidence>
<evidence type="ECO:0000256" key="11">
    <source>
        <dbReference type="ARBA" id="ARBA00023240"/>
    </source>
</evidence>
<protein>
    <recommendedName>
        <fullName evidence="3">apyrase</fullName>
        <ecNumber evidence="3">3.6.1.5</ecNumber>
    </recommendedName>
</protein>
<dbReference type="OrthoDB" id="7722975at2759"/>
<dbReference type="InterPro" id="IPR006179">
    <property type="entry name" value="5_nucleotidase/apyrase"/>
</dbReference>
<keyword evidence="4" id="KW-1201">Platelet aggregation inhibiting toxin</keyword>
<dbReference type="Proteomes" id="UP001153636">
    <property type="component" value="Chromosome 6"/>
</dbReference>
<evidence type="ECO:0000256" key="5">
    <source>
        <dbReference type="ARBA" id="ARBA00022525"/>
    </source>
</evidence>
<dbReference type="SUPFAM" id="SSF55816">
    <property type="entry name" value="5'-nucleotidase (syn. UDP-sugar hydrolase), C-terminal domain"/>
    <property type="match status" value="1"/>
</dbReference>
<evidence type="ECO:0000256" key="10">
    <source>
        <dbReference type="ARBA" id="ARBA00022801"/>
    </source>
</evidence>
<keyword evidence="6" id="KW-0800">Toxin</keyword>
<evidence type="ECO:0000256" key="9">
    <source>
        <dbReference type="ARBA" id="ARBA00022741"/>
    </source>
</evidence>
<dbReference type="EMBL" id="OV651818">
    <property type="protein sequence ID" value="CAH1112590.1"/>
    <property type="molecule type" value="Genomic_DNA"/>
</dbReference>
<dbReference type="GO" id="GO:0004050">
    <property type="term" value="F:apyrase activity"/>
    <property type="evidence" value="ECO:0007669"/>
    <property type="project" value="UniProtKB-EC"/>
</dbReference>
<dbReference type="InterPro" id="IPR036907">
    <property type="entry name" value="5'-Nucleotdase_C_sf"/>
</dbReference>
<comment type="subcellular location">
    <subcellularLocation>
        <location evidence="1">Secreted</location>
    </subcellularLocation>
</comment>
<evidence type="ECO:0000256" key="7">
    <source>
        <dbReference type="ARBA" id="ARBA00022723"/>
    </source>
</evidence>
<keyword evidence="10 12" id="KW-0378">Hydrolase</keyword>
<gene>
    <name evidence="15" type="ORF">PSYICH_LOCUS11944</name>
</gene>
<evidence type="ECO:0000256" key="1">
    <source>
        <dbReference type="ARBA" id="ARBA00004613"/>
    </source>
</evidence>
<dbReference type="Gene3D" id="3.90.780.10">
    <property type="entry name" value="5'-Nucleotidase, C-terminal domain"/>
    <property type="match status" value="1"/>
</dbReference>
<feature type="domain" description="Calcineurin-like phosphoesterase" evidence="13">
    <location>
        <begin position="35"/>
        <end position="249"/>
    </location>
</feature>
<dbReference type="AlphaFoldDB" id="A0A9P0D293"/>
<feature type="domain" description="5'-Nucleotidase C-terminal" evidence="14">
    <location>
        <begin position="344"/>
        <end position="515"/>
    </location>
</feature>
<evidence type="ECO:0000313" key="16">
    <source>
        <dbReference type="Proteomes" id="UP001153636"/>
    </source>
</evidence>
<name>A0A9P0D293_9CUCU</name>
<reference evidence="15" key="1">
    <citation type="submission" date="2022-01" db="EMBL/GenBank/DDBJ databases">
        <authorList>
            <person name="King R."/>
        </authorList>
    </citation>
    <scope>NUCLEOTIDE SEQUENCE</scope>
</reference>
<dbReference type="Gene3D" id="3.60.21.10">
    <property type="match status" value="1"/>
</dbReference>
<keyword evidence="11" id="KW-1199">Hemostasis impairing toxin</keyword>
<dbReference type="SUPFAM" id="SSF56300">
    <property type="entry name" value="Metallo-dependent phosphatases"/>
    <property type="match status" value="1"/>
</dbReference>
<dbReference type="GO" id="GO:0006196">
    <property type="term" value="P:AMP catabolic process"/>
    <property type="evidence" value="ECO:0007669"/>
    <property type="project" value="TreeGrafter"/>
</dbReference>
<dbReference type="FunFam" id="3.90.780.10:FF:000004">
    <property type="entry name" value="UDP-sugar hydrolase, putative"/>
    <property type="match status" value="1"/>
</dbReference>
<dbReference type="FunFam" id="3.60.21.10:FF:000020">
    <property type="entry name" value="NT5E isoform 4"/>
    <property type="match status" value="1"/>
</dbReference>
<keyword evidence="9 12" id="KW-0547">Nucleotide-binding</keyword>
<evidence type="ECO:0000259" key="14">
    <source>
        <dbReference type="Pfam" id="PF02872"/>
    </source>
</evidence>
<dbReference type="PANTHER" id="PTHR11575">
    <property type="entry name" value="5'-NUCLEOTIDASE-RELATED"/>
    <property type="match status" value="1"/>
</dbReference>
<evidence type="ECO:0000256" key="12">
    <source>
        <dbReference type="RuleBase" id="RU362119"/>
    </source>
</evidence>
<proteinExistence type="inferred from homology"/>
<keyword evidence="8 12" id="KW-0732">Signal</keyword>
<dbReference type="GO" id="GO:0090729">
    <property type="term" value="F:toxin activity"/>
    <property type="evidence" value="ECO:0007669"/>
    <property type="project" value="UniProtKB-KW"/>
</dbReference>
<evidence type="ECO:0000313" key="15">
    <source>
        <dbReference type="EMBL" id="CAH1112590.1"/>
    </source>
</evidence>
<dbReference type="InterPro" id="IPR004843">
    <property type="entry name" value="Calcineurin-like_PHP"/>
</dbReference>
<keyword evidence="16" id="KW-1185">Reference proteome</keyword>
<evidence type="ECO:0000256" key="6">
    <source>
        <dbReference type="ARBA" id="ARBA00022656"/>
    </source>
</evidence>
<comment type="similarity">
    <text evidence="2 12">Belongs to the 5'-nucleotidase family.</text>
</comment>